<protein>
    <submittedName>
        <fullName evidence="1">Uncharacterized protein</fullName>
    </submittedName>
</protein>
<accession>A0A2N0R692</accession>
<gene>
    <name evidence="1" type="ORF">RhiirA1_470392</name>
</gene>
<dbReference type="VEuPathDB" id="FungiDB:RhiirA1_470392"/>
<reference evidence="1 2" key="2">
    <citation type="submission" date="2017-10" db="EMBL/GenBank/DDBJ databases">
        <title>Genome analyses suggest a sexual origin of heterokaryosis in a supposedly ancient asexual fungus.</title>
        <authorList>
            <person name="Corradi N."/>
            <person name="Sedzielewska K."/>
            <person name="Noel J."/>
            <person name="Charron P."/>
            <person name="Farinelli L."/>
            <person name="Marton T."/>
            <person name="Kruger M."/>
            <person name="Pelin A."/>
            <person name="Brachmann A."/>
            <person name="Corradi N."/>
        </authorList>
    </citation>
    <scope>NUCLEOTIDE SEQUENCE [LARGE SCALE GENOMIC DNA]</scope>
    <source>
        <strain evidence="1 2">A1</strain>
    </source>
</reference>
<proteinExistence type="predicted"/>
<evidence type="ECO:0000313" key="1">
    <source>
        <dbReference type="EMBL" id="PKC58824.1"/>
    </source>
</evidence>
<dbReference type="EMBL" id="LLXH01001462">
    <property type="protein sequence ID" value="PKC58824.1"/>
    <property type="molecule type" value="Genomic_DNA"/>
</dbReference>
<comment type="caution">
    <text evidence="1">The sequence shown here is derived from an EMBL/GenBank/DDBJ whole genome shotgun (WGS) entry which is preliminary data.</text>
</comment>
<name>A0A2N0R692_9GLOM</name>
<dbReference type="AlphaFoldDB" id="A0A2N0R692"/>
<reference evidence="1 2" key="1">
    <citation type="submission" date="2017-10" db="EMBL/GenBank/DDBJ databases">
        <title>Extensive intraspecific genome diversity in a model arbuscular mycorrhizal fungus.</title>
        <authorList>
            <person name="Chen E.C.H."/>
            <person name="Morin E."/>
            <person name="Baudet D."/>
            <person name="Noel J."/>
            <person name="Ndikumana S."/>
            <person name="Charron P."/>
            <person name="St-Onge C."/>
            <person name="Giorgi J."/>
            <person name="Grigoriev I.V."/>
            <person name="Roux C."/>
            <person name="Martin F.M."/>
            <person name="Corradi N."/>
        </authorList>
    </citation>
    <scope>NUCLEOTIDE SEQUENCE [LARGE SCALE GENOMIC DNA]</scope>
    <source>
        <strain evidence="1 2">A1</strain>
    </source>
</reference>
<organism evidence="1 2">
    <name type="scientific">Rhizophagus irregularis</name>
    <dbReference type="NCBI Taxonomy" id="588596"/>
    <lineage>
        <taxon>Eukaryota</taxon>
        <taxon>Fungi</taxon>
        <taxon>Fungi incertae sedis</taxon>
        <taxon>Mucoromycota</taxon>
        <taxon>Glomeromycotina</taxon>
        <taxon>Glomeromycetes</taxon>
        <taxon>Glomerales</taxon>
        <taxon>Glomeraceae</taxon>
        <taxon>Rhizophagus</taxon>
    </lineage>
</organism>
<sequence>MWIALTIVYYLHLENAKYQEQLKCYHVHQTCKIYLNAQFNSILHELDNKGTVIIVDYKMRILPKTSRETKSEFFGKHSWTFHTTLIFQKINEDLDIQAYDHWSSNIKQDAYTWTEFSPAQVASFCGASYRPPPTISDPTIPKSSWMMPIPDEKKGSIRIIVLIKNNYNREKNAKYWTRNPITNNNESDIGEFPFDAGWALKENLQLGNKAGWRKAYIKKDGSIFAKLFFEDELVSEEIPTIKTIKGWIRRYSKSFKKKASEHALTETNGIINNSNSND</sequence>
<evidence type="ECO:0000313" key="2">
    <source>
        <dbReference type="Proteomes" id="UP000232688"/>
    </source>
</evidence>
<dbReference type="Proteomes" id="UP000232688">
    <property type="component" value="Unassembled WGS sequence"/>
</dbReference>